<sequence>MLFVVLLSYNICNVFAILTAILVMSGSPSSVSNIADGIYYFFYFYINGMMFGCVVERLVATVLKRTYEYNRQCKLQKCKNIIEKLLQTGCPSGVMIGVATVNFFLNGAVSRAVVIIALYTLNILCLVVLLFVNYRITTVLTGSGASLSTRYQITENIRTIRVLLPTALCDALVSVVDVTGALLFNLMHYFQQERCTEDHYIAVFYGFTSASAVFEFLVPLSLLLSHPAYRRHSLLMYERQSMRIQHNVVKDKTLPKVINVLGIEIANPGEQAYFENLSRVWNLRL</sequence>
<evidence type="ECO:0000256" key="2">
    <source>
        <dbReference type="SAM" id="Phobius"/>
    </source>
</evidence>
<proteinExistence type="inferred from homology"/>
<dbReference type="Proteomes" id="UP000271162">
    <property type="component" value="Unassembled WGS sequence"/>
</dbReference>
<feature type="transmembrane region" description="Helical" evidence="2">
    <location>
        <begin position="111"/>
        <end position="132"/>
    </location>
</feature>
<keyword evidence="2" id="KW-0472">Membrane</keyword>
<dbReference type="InterPro" id="IPR052854">
    <property type="entry name" value="Serpentine_rcpt_epsilon"/>
</dbReference>
<dbReference type="PANTHER" id="PTHR47518">
    <property type="entry name" value="SERPENTINE RECEPTOR CLASS EPSILON-13-RELATED"/>
    <property type="match status" value="1"/>
</dbReference>
<feature type="transmembrane region" description="Helical" evidence="2">
    <location>
        <begin position="162"/>
        <end position="187"/>
    </location>
</feature>
<dbReference type="GO" id="GO:0007606">
    <property type="term" value="P:sensory perception of chemical stimulus"/>
    <property type="evidence" value="ECO:0007669"/>
    <property type="project" value="InterPro"/>
</dbReference>
<reference evidence="3 4" key="2">
    <citation type="submission" date="2018-11" db="EMBL/GenBank/DDBJ databases">
        <authorList>
            <consortium name="Pathogen Informatics"/>
        </authorList>
    </citation>
    <scope>NUCLEOTIDE SEQUENCE [LARGE SCALE GENOMIC DNA]</scope>
</reference>
<accession>A0A0N4XUQ8</accession>
<name>A0A0N4XUQ8_NIPBR</name>
<dbReference type="EMBL" id="UYSL01019802">
    <property type="protein sequence ID" value="VDL70054.1"/>
    <property type="molecule type" value="Genomic_DNA"/>
</dbReference>
<evidence type="ECO:0000313" key="3">
    <source>
        <dbReference type="EMBL" id="VDL70054.1"/>
    </source>
</evidence>
<dbReference type="PANTHER" id="PTHR47518:SF9">
    <property type="entry name" value="SERPENTINE RECEPTOR, CLASS T"/>
    <property type="match status" value="1"/>
</dbReference>
<gene>
    <name evidence="3" type="ORF">NBR_LOCUS6465</name>
</gene>
<keyword evidence="2" id="KW-0812">Transmembrane</keyword>
<feature type="transmembrane region" description="Helical" evidence="2">
    <location>
        <begin position="199"/>
        <end position="224"/>
    </location>
</feature>
<reference evidence="5" key="1">
    <citation type="submission" date="2017-02" db="UniProtKB">
        <authorList>
            <consortium name="WormBaseParasite"/>
        </authorList>
    </citation>
    <scope>IDENTIFICATION</scope>
</reference>
<feature type="transmembrane region" description="Helical" evidence="2">
    <location>
        <begin position="7"/>
        <end position="26"/>
    </location>
</feature>
<protein>
    <submittedName>
        <fullName evidence="5">G protein-coupled receptor</fullName>
    </submittedName>
</protein>
<dbReference type="WBParaSite" id="NBR_0000646401-mRNA-1">
    <property type="protein sequence ID" value="NBR_0000646401-mRNA-1"/>
    <property type="gene ID" value="NBR_0000646401"/>
</dbReference>
<evidence type="ECO:0000313" key="5">
    <source>
        <dbReference type="WBParaSite" id="NBR_0000646401-mRNA-1"/>
    </source>
</evidence>
<organism evidence="5">
    <name type="scientific">Nippostrongylus brasiliensis</name>
    <name type="common">Rat hookworm</name>
    <dbReference type="NCBI Taxonomy" id="27835"/>
    <lineage>
        <taxon>Eukaryota</taxon>
        <taxon>Metazoa</taxon>
        <taxon>Ecdysozoa</taxon>
        <taxon>Nematoda</taxon>
        <taxon>Chromadorea</taxon>
        <taxon>Rhabditida</taxon>
        <taxon>Rhabditina</taxon>
        <taxon>Rhabditomorpha</taxon>
        <taxon>Strongyloidea</taxon>
        <taxon>Heligmosomidae</taxon>
        <taxon>Nippostrongylus</taxon>
    </lineage>
</organism>
<dbReference type="STRING" id="27835.A0A0N4XUQ8"/>
<feature type="transmembrane region" description="Helical" evidence="2">
    <location>
        <begin position="84"/>
        <end position="105"/>
    </location>
</feature>
<dbReference type="AlphaFoldDB" id="A0A0N4XUQ8"/>
<dbReference type="GO" id="GO:0016020">
    <property type="term" value="C:membrane"/>
    <property type="evidence" value="ECO:0007669"/>
    <property type="project" value="InterPro"/>
</dbReference>
<keyword evidence="4" id="KW-1185">Reference proteome</keyword>
<dbReference type="OMA" id="TEDHYIA"/>
<dbReference type="InterPro" id="IPR004151">
    <property type="entry name" value="7TM_GPCR_serpentine_rcpt_Sre"/>
</dbReference>
<evidence type="ECO:0000256" key="1">
    <source>
        <dbReference type="ARBA" id="ARBA00006803"/>
    </source>
</evidence>
<comment type="similarity">
    <text evidence="1">Belongs to the nematode receptor-like protein sre family.</text>
</comment>
<dbReference type="Pfam" id="PF03125">
    <property type="entry name" value="Sre"/>
    <property type="match status" value="1"/>
</dbReference>
<keyword evidence="2" id="KW-1133">Transmembrane helix</keyword>
<evidence type="ECO:0000313" key="4">
    <source>
        <dbReference type="Proteomes" id="UP000271162"/>
    </source>
</evidence>
<feature type="transmembrane region" description="Helical" evidence="2">
    <location>
        <begin position="38"/>
        <end position="63"/>
    </location>
</feature>